<reference evidence="3 4" key="1">
    <citation type="submission" date="2019-01" db="EMBL/GenBank/DDBJ databases">
        <title>Genome sequencing of strain DFW100M-13.</title>
        <authorList>
            <person name="Heo J."/>
            <person name="Kim S.-J."/>
            <person name="Kim J.-S."/>
            <person name="Hong S.-B."/>
            <person name="Kwon S.-W."/>
        </authorList>
    </citation>
    <scope>NUCLEOTIDE SEQUENCE [LARGE SCALE GENOMIC DNA]</scope>
    <source>
        <strain evidence="3 4">DFW100M-13</strain>
    </source>
</reference>
<evidence type="ECO:0000259" key="2">
    <source>
        <dbReference type="Pfam" id="PF14258"/>
    </source>
</evidence>
<dbReference type="KEGG" id="mprt:ET475_12095"/>
<dbReference type="Proteomes" id="UP000293995">
    <property type="component" value="Chromosome"/>
</dbReference>
<proteinExistence type="predicted"/>
<gene>
    <name evidence="3" type="ORF">ET475_12095</name>
</gene>
<feature type="region of interest" description="Disordered" evidence="1">
    <location>
        <begin position="371"/>
        <end position="391"/>
    </location>
</feature>
<sequence>MGGWVAIGATLVVVGIIATILAGMGQWTRRDLLDPESTGTDGGRALAHILADRGVDVRVVRDRHALEAALQSAGGTDRTPAEATLVLPDSPLLSDATFEKIADSALDVVIAQPQARAARVLFDAELSGYGTDGPVAPACALPAAQRSGAILPGTLFAPPADGDVTACYTVDQDAALLQRTRAGRTVTLIDATELFTNSTLTANGNAALGVNLLGGRSTLIWYMPSAADADAGDVAPSLGELTPDWVSPVIVLLLLAGVAAAVWRGRRFGPLVAENLPVTVRAAETTDGRARLYARSGDRLHVADRLRIGTLGRLARLLGLGRTTPANEVSDAVADRLGMPRAQVRGILIDDRPGTDRELLALSDRLRDLERRVHQAVRPDTNPPTDSGRTP</sequence>
<dbReference type="AlphaFoldDB" id="A0A4P6EH99"/>
<dbReference type="EMBL" id="CP035494">
    <property type="protein sequence ID" value="QAY61842.1"/>
    <property type="molecule type" value="Genomic_DNA"/>
</dbReference>
<feature type="domain" description="DUF4350" evidence="2">
    <location>
        <begin position="35"/>
        <end position="213"/>
    </location>
</feature>
<dbReference type="Pfam" id="PF14258">
    <property type="entry name" value="DUF4350"/>
    <property type="match status" value="1"/>
</dbReference>
<name>A0A4P6EH99_9MICO</name>
<keyword evidence="4" id="KW-1185">Reference proteome</keyword>
<dbReference type="InterPro" id="IPR025646">
    <property type="entry name" value="DUF4350"/>
</dbReference>
<evidence type="ECO:0000313" key="4">
    <source>
        <dbReference type="Proteomes" id="UP000293995"/>
    </source>
</evidence>
<evidence type="ECO:0000256" key="1">
    <source>
        <dbReference type="SAM" id="MobiDB-lite"/>
    </source>
</evidence>
<organism evidence="3 4">
    <name type="scientific">Microbacterium protaetiae</name>
    <dbReference type="NCBI Taxonomy" id="2509458"/>
    <lineage>
        <taxon>Bacteria</taxon>
        <taxon>Bacillati</taxon>
        <taxon>Actinomycetota</taxon>
        <taxon>Actinomycetes</taxon>
        <taxon>Micrococcales</taxon>
        <taxon>Microbacteriaceae</taxon>
        <taxon>Microbacterium</taxon>
    </lineage>
</organism>
<protein>
    <submittedName>
        <fullName evidence="3">DUF4350 domain-containing protein</fullName>
    </submittedName>
</protein>
<dbReference type="OrthoDB" id="5241668at2"/>
<evidence type="ECO:0000313" key="3">
    <source>
        <dbReference type="EMBL" id="QAY61842.1"/>
    </source>
</evidence>
<accession>A0A4P6EH99</accession>